<accession>A0ABS5DU74</accession>
<name>A0ABS5DU74_9BURK</name>
<keyword evidence="4" id="KW-1185">Reference proteome</keyword>
<gene>
    <name evidence="3" type="ORF">KAK11_05035</name>
</gene>
<evidence type="ECO:0000256" key="1">
    <source>
        <dbReference type="SAM" id="Phobius"/>
    </source>
</evidence>
<organism evidence="3 4">
    <name type="scientific">Ideonella paludis</name>
    <dbReference type="NCBI Taxonomy" id="1233411"/>
    <lineage>
        <taxon>Bacteria</taxon>
        <taxon>Pseudomonadati</taxon>
        <taxon>Pseudomonadota</taxon>
        <taxon>Betaproteobacteria</taxon>
        <taxon>Burkholderiales</taxon>
        <taxon>Sphaerotilaceae</taxon>
        <taxon>Ideonella</taxon>
    </lineage>
</organism>
<feature type="domain" description="NfeD-like C-terminal" evidence="2">
    <location>
        <begin position="87"/>
        <end position="142"/>
    </location>
</feature>
<sequence length="147" mass="15039">MAWSAATLWWAAAGLLVLAELATGTFYLLMLALGLVGAALAAHAGLGLSAQLLVAALVGGGAVLAWRQRKLSTATTLDPSTNPDLQQDLGGRVVVSQWSEDGRCSVSYRGATWAARVADGSDAHSGPHRIVAVEGNVLVLAPASDHA</sequence>
<dbReference type="RefSeq" id="WP_210806901.1">
    <property type="nucleotide sequence ID" value="NZ_JAGQDG010000002.1"/>
</dbReference>
<dbReference type="Pfam" id="PF01957">
    <property type="entry name" value="NfeD"/>
    <property type="match status" value="1"/>
</dbReference>
<protein>
    <submittedName>
        <fullName evidence="3">NfeD family protein</fullName>
    </submittedName>
</protein>
<evidence type="ECO:0000313" key="3">
    <source>
        <dbReference type="EMBL" id="MBQ0934688.1"/>
    </source>
</evidence>
<keyword evidence="1" id="KW-1133">Transmembrane helix</keyword>
<reference evidence="3 4" key="1">
    <citation type="submission" date="2021-04" db="EMBL/GenBank/DDBJ databases">
        <title>The genome sequence of type strain Ideonella paludis KCTC 32238.</title>
        <authorList>
            <person name="Liu Y."/>
        </authorList>
    </citation>
    <scope>NUCLEOTIDE SEQUENCE [LARGE SCALE GENOMIC DNA]</scope>
    <source>
        <strain evidence="3 4">KCTC 32238</strain>
    </source>
</reference>
<dbReference type="EMBL" id="JAGQDG010000002">
    <property type="protein sequence ID" value="MBQ0934688.1"/>
    <property type="molecule type" value="Genomic_DNA"/>
</dbReference>
<comment type="caution">
    <text evidence="3">The sequence shown here is derived from an EMBL/GenBank/DDBJ whole genome shotgun (WGS) entry which is preliminary data.</text>
</comment>
<dbReference type="InterPro" id="IPR002810">
    <property type="entry name" value="NfeD-like_C"/>
</dbReference>
<feature type="transmembrane region" description="Helical" evidence="1">
    <location>
        <begin position="31"/>
        <end position="64"/>
    </location>
</feature>
<evidence type="ECO:0000313" key="4">
    <source>
        <dbReference type="Proteomes" id="UP000672097"/>
    </source>
</evidence>
<proteinExistence type="predicted"/>
<dbReference type="Proteomes" id="UP000672097">
    <property type="component" value="Unassembled WGS sequence"/>
</dbReference>
<keyword evidence="1" id="KW-0812">Transmembrane</keyword>
<evidence type="ECO:0000259" key="2">
    <source>
        <dbReference type="Pfam" id="PF01957"/>
    </source>
</evidence>
<keyword evidence="1" id="KW-0472">Membrane</keyword>